<keyword evidence="4" id="KW-1185">Reference proteome</keyword>
<keyword evidence="2" id="KW-0106">Calcium</keyword>
<dbReference type="Proteomes" id="UP001432027">
    <property type="component" value="Unassembled WGS sequence"/>
</dbReference>
<dbReference type="PANTHER" id="PTHR23248:SF9">
    <property type="entry name" value="PHOSPHOLIPID SCRAMBLASE"/>
    <property type="match status" value="1"/>
</dbReference>
<accession>A0AAV5TUK9</accession>
<name>A0AAV5TUK9_9BILA</name>
<dbReference type="GO" id="GO:0005886">
    <property type="term" value="C:plasma membrane"/>
    <property type="evidence" value="ECO:0007669"/>
    <property type="project" value="TreeGrafter"/>
</dbReference>
<dbReference type="PANTHER" id="PTHR23248">
    <property type="entry name" value="PHOSPHOLIPID SCRAMBLASE-RELATED"/>
    <property type="match status" value="1"/>
</dbReference>
<protein>
    <recommendedName>
        <fullName evidence="2">Phospholipid scramblase</fullName>
    </recommendedName>
</protein>
<evidence type="ECO:0000313" key="4">
    <source>
        <dbReference type="Proteomes" id="UP001432027"/>
    </source>
</evidence>
<dbReference type="Pfam" id="PF03803">
    <property type="entry name" value="Scramblase"/>
    <property type="match status" value="1"/>
</dbReference>
<comment type="caution">
    <text evidence="3">The sequence shown here is derived from an EMBL/GenBank/DDBJ whole genome shotgun (WGS) entry which is preliminary data.</text>
</comment>
<organism evidence="3 4">
    <name type="scientific">Pristionchus entomophagus</name>
    <dbReference type="NCBI Taxonomy" id="358040"/>
    <lineage>
        <taxon>Eukaryota</taxon>
        <taxon>Metazoa</taxon>
        <taxon>Ecdysozoa</taxon>
        <taxon>Nematoda</taxon>
        <taxon>Chromadorea</taxon>
        <taxon>Rhabditida</taxon>
        <taxon>Rhabditina</taxon>
        <taxon>Diplogasteromorpha</taxon>
        <taxon>Diplogasteroidea</taxon>
        <taxon>Neodiplogasteridae</taxon>
        <taxon>Pristionchus</taxon>
    </lineage>
</organism>
<comment type="similarity">
    <text evidence="1 2">Belongs to the phospholipid scramblase family.</text>
</comment>
<dbReference type="GO" id="GO:0017128">
    <property type="term" value="F:phospholipid scramblase activity"/>
    <property type="evidence" value="ECO:0007669"/>
    <property type="project" value="InterPro"/>
</dbReference>
<evidence type="ECO:0000313" key="3">
    <source>
        <dbReference type="EMBL" id="GMS97912.1"/>
    </source>
</evidence>
<keyword evidence="2" id="KW-0564">Palmitate</keyword>
<comment type="function">
    <text evidence="2">May mediate accelerated ATP-independent bidirectional transbilayer migration of phospholipids upon binding calcium ions that results in a loss of phospholipid asymmetry in the plasma membrane.</text>
</comment>
<dbReference type="InterPro" id="IPR005552">
    <property type="entry name" value="Scramblase"/>
</dbReference>
<keyword evidence="2" id="KW-0449">Lipoprotein</keyword>
<proteinExistence type="inferred from homology"/>
<dbReference type="EMBL" id="BTSX01000005">
    <property type="protein sequence ID" value="GMS97912.1"/>
    <property type="molecule type" value="Genomic_DNA"/>
</dbReference>
<comment type="cofactor">
    <cofactor evidence="2">
        <name>Ca(2+)</name>
        <dbReference type="ChEBI" id="CHEBI:29108"/>
    </cofactor>
</comment>
<sequence>MHPVILQPGAPIPQFAWMDKPSIMITDIPSGLEYLVDIDFVRIRQLVEVEINTSLFIPNRYAVKNRKGEQIYITTEQPNTLRSANTGATRGFKFDMYDKSSRLAFRIERPDQDDSCSLCSCCSALSSTNRVKCIVESPVGTLAGVLFYETCSTSLGIRDGDGNQAL</sequence>
<evidence type="ECO:0000256" key="2">
    <source>
        <dbReference type="RuleBase" id="RU363116"/>
    </source>
</evidence>
<dbReference type="AlphaFoldDB" id="A0AAV5TUK9"/>
<gene>
    <name evidence="3" type="ORF">PENTCL1PPCAC_20087</name>
</gene>
<reference evidence="3" key="1">
    <citation type="submission" date="2023-10" db="EMBL/GenBank/DDBJ databases">
        <title>Genome assembly of Pristionchus species.</title>
        <authorList>
            <person name="Yoshida K."/>
            <person name="Sommer R.J."/>
        </authorList>
    </citation>
    <scope>NUCLEOTIDE SEQUENCE</scope>
    <source>
        <strain evidence="3">RS0144</strain>
    </source>
</reference>
<evidence type="ECO:0000256" key="1">
    <source>
        <dbReference type="ARBA" id="ARBA00005350"/>
    </source>
</evidence>
<feature type="non-terminal residue" evidence="3">
    <location>
        <position position="166"/>
    </location>
</feature>